<keyword evidence="2" id="KW-0472">Membrane</keyword>
<keyword evidence="2" id="KW-1133">Transmembrane helix</keyword>
<evidence type="ECO:0000256" key="1">
    <source>
        <dbReference type="SAM" id="MobiDB-lite"/>
    </source>
</evidence>
<evidence type="ECO:0000256" key="2">
    <source>
        <dbReference type="SAM" id="Phobius"/>
    </source>
</evidence>
<dbReference type="Pfam" id="PF11374">
    <property type="entry name" value="DUF3176"/>
    <property type="match status" value="1"/>
</dbReference>
<evidence type="ECO:0000313" key="4">
    <source>
        <dbReference type="Proteomes" id="UP000696573"/>
    </source>
</evidence>
<name>A0A9N9VDM4_9HYPO</name>
<keyword evidence="4" id="KW-1185">Reference proteome</keyword>
<feature type="transmembrane region" description="Helical" evidence="2">
    <location>
        <begin position="218"/>
        <end position="240"/>
    </location>
</feature>
<proteinExistence type="predicted"/>
<feature type="region of interest" description="Disordered" evidence="1">
    <location>
        <begin position="1"/>
        <end position="29"/>
    </location>
</feature>
<gene>
    <name evidence="3" type="ORF">CRHIZ90672A_00011723</name>
</gene>
<evidence type="ECO:0000313" key="3">
    <source>
        <dbReference type="EMBL" id="CAH0021392.1"/>
    </source>
</evidence>
<protein>
    <submittedName>
        <fullName evidence="3">Uncharacterized protein</fullName>
    </submittedName>
</protein>
<dbReference type="Proteomes" id="UP000696573">
    <property type="component" value="Unassembled WGS sequence"/>
</dbReference>
<accession>A0A9N9VDM4</accession>
<sequence>MKDRMTSPDEEAREIRTSEAESTDLSLPSIRSSPYLIDHHTGLEESAPAATLSDTSGVSLEEVTCVVDDMAAQEAVPLSIEPDSMGPHIKHIASESAQECKDSKNIGFYPICKAWGFEIVSIILGILMFLAIVVAFTQLNGKSLPNWPLAITLNTLVAFLTMSSKAALTLPVSVAISQAQWNWFQQERPLYDFHTFDQASRGAWGSLVFLKRIHFKHFASIGAFLMVVSLFTSPITQLAISYPIRSIVVEGIANVGIVPLIFFTRESFHLSVMRALVLSTALDTDQFSTPIEPKGASCSTGNCTFDTYSSLGVCLKTTNITSQLHIEQLQDDEPTGIGLYDAWPKFPAIFPGAGEVWKASIPGGPVLVSQTGFASVLAMLNRSESIGFPNSGDLMQTKILSLVLISTKPILPSNLFENGTQPNMDMIFKATNGFQFEALELFFHLCIQTYNTTVRMGKETTRVEQSVSQPLNKEPGAFLDLVCSSLVIEQGRDCRVNKSRYNETMYLKAPSINSHGTNNSLDNKHFGIDYQSIETMGEDMAVSLQGYTGKYYNPQADHSGTINLGKEFQYHIYTDALFSQESLQNKSERDNRVFNIFTNVATVLSSMIRDPNSGFASEHVSNFTGQNWKDESYVHINWGWISFLAAENALAAGFVVLTMISQSRRQGTQKGKNVLVYEDAKDSSLATLVALGGQCRQRMGGGLRPINELEKAAKDLRVRLDTREVVPAESS</sequence>
<feature type="transmembrane region" description="Helical" evidence="2">
    <location>
        <begin position="156"/>
        <end position="176"/>
    </location>
</feature>
<dbReference type="PANTHER" id="PTHR35394">
    <property type="entry name" value="DUF3176 DOMAIN-CONTAINING PROTEIN"/>
    <property type="match status" value="1"/>
</dbReference>
<dbReference type="InterPro" id="IPR021514">
    <property type="entry name" value="DUF3176"/>
</dbReference>
<organism evidence="3 4">
    <name type="scientific">Clonostachys rhizophaga</name>
    <dbReference type="NCBI Taxonomy" id="160324"/>
    <lineage>
        <taxon>Eukaryota</taxon>
        <taxon>Fungi</taxon>
        <taxon>Dikarya</taxon>
        <taxon>Ascomycota</taxon>
        <taxon>Pezizomycotina</taxon>
        <taxon>Sordariomycetes</taxon>
        <taxon>Hypocreomycetidae</taxon>
        <taxon>Hypocreales</taxon>
        <taxon>Bionectriaceae</taxon>
        <taxon>Clonostachys</taxon>
    </lineage>
</organism>
<comment type="caution">
    <text evidence="3">The sequence shown here is derived from an EMBL/GenBank/DDBJ whole genome shotgun (WGS) entry which is preliminary data.</text>
</comment>
<dbReference type="PANTHER" id="PTHR35394:SF5">
    <property type="entry name" value="DUF3176 DOMAIN-CONTAINING PROTEIN"/>
    <property type="match status" value="1"/>
</dbReference>
<reference evidence="3" key="1">
    <citation type="submission" date="2021-10" db="EMBL/GenBank/DDBJ databases">
        <authorList>
            <person name="Piombo E."/>
        </authorList>
    </citation>
    <scope>NUCLEOTIDE SEQUENCE</scope>
</reference>
<dbReference type="EMBL" id="CABFNQ020000654">
    <property type="protein sequence ID" value="CAH0021392.1"/>
    <property type="molecule type" value="Genomic_DNA"/>
</dbReference>
<dbReference type="OrthoDB" id="5242705at2759"/>
<keyword evidence="2" id="KW-0812">Transmembrane</keyword>
<dbReference type="AlphaFoldDB" id="A0A9N9VDM4"/>
<feature type="transmembrane region" description="Helical" evidence="2">
    <location>
        <begin position="114"/>
        <end position="136"/>
    </location>
</feature>